<dbReference type="Proteomes" id="UP000255061">
    <property type="component" value="Unassembled WGS sequence"/>
</dbReference>
<evidence type="ECO:0008006" key="4">
    <source>
        <dbReference type="Google" id="ProtNLM"/>
    </source>
</evidence>
<accession>A0A380BQQ0</accession>
<evidence type="ECO:0000313" key="3">
    <source>
        <dbReference type="Proteomes" id="UP000255061"/>
    </source>
</evidence>
<dbReference type="AlphaFoldDB" id="A0A380BQQ0"/>
<dbReference type="EMBL" id="UGYV01000004">
    <property type="protein sequence ID" value="SUJ10558.1"/>
    <property type="molecule type" value="Genomic_DNA"/>
</dbReference>
<organism evidence="1 3">
    <name type="scientific">Shewanella morhuae</name>
    <dbReference type="NCBI Taxonomy" id="365591"/>
    <lineage>
        <taxon>Bacteria</taxon>
        <taxon>Pseudomonadati</taxon>
        <taxon>Pseudomonadota</taxon>
        <taxon>Gammaproteobacteria</taxon>
        <taxon>Alteromonadales</taxon>
        <taxon>Shewanellaceae</taxon>
        <taxon>Shewanella</taxon>
    </lineage>
</organism>
<evidence type="ECO:0000313" key="2">
    <source>
        <dbReference type="EMBL" id="SUJ10558.1"/>
    </source>
</evidence>
<dbReference type="RefSeq" id="WP_115407188.1">
    <property type="nucleotide sequence ID" value="NZ_UGYV01000002.1"/>
</dbReference>
<sequence>MKKNIALAIAIVLVGCASDPVEQYAKQKEALKDIAVEEAEAKLDSVPDWYLAPPKNDGYGLVGVGAASSKDMHLAVKKARLQAEFELAKNYRQELSGSERSYEREDAAGNLVQTSQFLIDKLVDAVPIVGYDLVDQKLMVLPDGKFQAFTLLKLPFDEFNKVLQSIKADSQDAKELEAFNDLERRLEAKRNRKSQDEDRDHARKLELMDQQNKVLSGTTNRVNQPIAAEHPQAMVVAPNKSPLDAVMDLVN</sequence>
<dbReference type="PROSITE" id="PS51257">
    <property type="entry name" value="PROKAR_LIPOPROTEIN"/>
    <property type="match status" value="1"/>
</dbReference>
<evidence type="ECO:0000313" key="1">
    <source>
        <dbReference type="EMBL" id="SUJ05361.1"/>
    </source>
</evidence>
<dbReference type="EMBL" id="UGYV01000002">
    <property type="protein sequence ID" value="SUJ05361.1"/>
    <property type="molecule type" value="Genomic_DNA"/>
</dbReference>
<proteinExistence type="predicted"/>
<protein>
    <recommendedName>
        <fullName evidence="4">LPP20 lipoprotein</fullName>
    </recommendedName>
</protein>
<gene>
    <name evidence="1" type="ORF">NCTC10736_03811</name>
    <name evidence="2" type="ORF">NCTC10736_04136</name>
</gene>
<reference evidence="1 3" key="1">
    <citation type="submission" date="2018-06" db="EMBL/GenBank/DDBJ databases">
        <authorList>
            <consortium name="Pathogen Informatics"/>
            <person name="Doyle S."/>
        </authorList>
    </citation>
    <scope>NUCLEOTIDE SEQUENCE [LARGE SCALE GENOMIC DNA]</scope>
    <source>
        <strain evidence="1 3">NCTC10736</strain>
    </source>
</reference>
<name>A0A380BQQ0_9GAMM</name>